<evidence type="ECO:0000256" key="3">
    <source>
        <dbReference type="ARBA" id="ARBA00022452"/>
    </source>
</evidence>
<dbReference type="PANTHER" id="PTHR30069">
    <property type="entry name" value="TONB-DEPENDENT OUTER MEMBRANE RECEPTOR"/>
    <property type="match status" value="1"/>
</dbReference>
<keyword evidence="15" id="KW-1185">Reference proteome</keyword>
<keyword evidence="3 10" id="KW-1134">Transmembrane beta strand</keyword>
<evidence type="ECO:0000313" key="14">
    <source>
        <dbReference type="EMBL" id="MCO6024875.1"/>
    </source>
</evidence>
<comment type="caution">
    <text evidence="14">The sequence shown here is derived from an EMBL/GenBank/DDBJ whole genome shotgun (WGS) entry which is preliminary data.</text>
</comment>
<evidence type="ECO:0000256" key="10">
    <source>
        <dbReference type="PROSITE-ProRule" id="PRU01360"/>
    </source>
</evidence>
<keyword evidence="4 10" id="KW-0812">Transmembrane</keyword>
<feature type="domain" description="TonB-dependent receptor plug" evidence="13">
    <location>
        <begin position="85"/>
        <end position="189"/>
    </location>
</feature>
<feature type="domain" description="TonB-dependent receptor-like beta-barrel" evidence="12">
    <location>
        <begin position="233"/>
        <end position="663"/>
    </location>
</feature>
<dbReference type="Proteomes" id="UP001204015">
    <property type="component" value="Unassembled WGS sequence"/>
</dbReference>
<evidence type="ECO:0000259" key="13">
    <source>
        <dbReference type="Pfam" id="PF07715"/>
    </source>
</evidence>
<dbReference type="InterPro" id="IPR037066">
    <property type="entry name" value="Plug_dom_sf"/>
</dbReference>
<gene>
    <name evidence="14" type="ORF">NG821_03280</name>
</gene>
<evidence type="ECO:0000256" key="2">
    <source>
        <dbReference type="ARBA" id="ARBA00022448"/>
    </source>
</evidence>
<evidence type="ECO:0000259" key="12">
    <source>
        <dbReference type="Pfam" id="PF00593"/>
    </source>
</evidence>
<sequence>MYKTIFNKRRSLRFKKFSNKGYALFSVLGKEVLVGTLSIATLSHAKAAGVSTDVNKIASDTISGKEQQLDEVDVTASRAPLTRSQQARMVTVLTRKDIAAAPVQSVNDLLKYAAGVDVRQRGAIGAQTDISIRGGNSEQITILLNGINICDPQTGHNAFDLPVDLSEIERIEILEGPAGRVYGTSSLLGAINIVTRTPEQTSMTTHIEGGSFGYLSAGGRANIAKGHWNNQVSGSYTRSDGFSRDKNGQLNNDYKGGKTFYQGNYNDPNVSVKWYAGLSTKNWGSSTSYSSKYDDQFEHTFKTFTALQAENKIGLFHLKPSIYWNRSMDRFELFRHSADKTPFNYNRTDVYGVNLNSYFDWFGGRTALGTEIRNEDLVSTNLGEPLKHLRPIHDTGLQYKDGLNRTNVQFVLEHNILLSRFTLSAGLIAVKNSWADMNMRVYPGLDASYRIGNNWKVYTSFNTSLRLPSITELYYSVGGYQADPHLKPEELSAFETGIKYSAQGISGKASIYHNHYKNLIDWIYDGTKDENGSPLWKSVNYGKINALGIETSLNFDFFQLIPSQHFLKDFLFSYSFINQSKHEASNIQSLTALEYLKNKVVTHLGLKLWRQLDLDLQYRFQHRIGTYVDANGRTHPYSSYGILDGKLSWDNTNWKAYIEANNILDKDYVEVGNVPQPGFWLIAGFSIHLPL</sequence>
<comment type="subcellular location">
    <subcellularLocation>
        <location evidence="1 10">Cell outer membrane</location>
        <topology evidence="1 10">Multi-pass membrane protein</topology>
    </subcellularLocation>
</comment>
<evidence type="ECO:0000256" key="5">
    <source>
        <dbReference type="ARBA" id="ARBA00022729"/>
    </source>
</evidence>
<dbReference type="SUPFAM" id="SSF56935">
    <property type="entry name" value="Porins"/>
    <property type="match status" value="1"/>
</dbReference>
<keyword evidence="8 14" id="KW-0675">Receptor</keyword>
<evidence type="ECO:0000256" key="6">
    <source>
        <dbReference type="ARBA" id="ARBA00023077"/>
    </source>
</evidence>
<dbReference type="Gene3D" id="2.40.170.20">
    <property type="entry name" value="TonB-dependent receptor, beta-barrel domain"/>
    <property type="match status" value="1"/>
</dbReference>
<protein>
    <submittedName>
        <fullName evidence="14">TonB-dependent receptor</fullName>
    </submittedName>
</protein>
<name>A0ABT1BVZ4_9BACT</name>
<accession>A0ABT1BVZ4</accession>
<dbReference type="PANTHER" id="PTHR30069:SF29">
    <property type="entry name" value="HEMOGLOBIN AND HEMOGLOBIN-HAPTOGLOBIN-BINDING PROTEIN 1-RELATED"/>
    <property type="match status" value="1"/>
</dbReference>
<keyword evidence="9 10" id="KW-0998">Cell outer membrane</keyword>
<reference evidence="14 15" key="1">
    <citation type="submission" date="2022-06" db="EMBL/GenBank/DDBJ databases">
        <title>A taxonomic note on the genus Prevotella: Description of four novel genera and emended description of the genera Hallella and Xylanibacter.</title>
        <authorList>
            <person name="Hitch T.C.A."/>
        </authorList>
    </citation>
    <scope>NUCLEOTIDE SEQUENCE [LARGE SCALE GENOMIC DNA]</scope>
    <source>
        <strain evidence="14 15">DSM 100619</strain>
    </source>
</reference>
<keyword evidence="5" id="KW-0732">Signal</keyword>
<dbReference type="EMBL" id="JAMXLY010000007">
    <property type="protein sequence ID" value="MCO6024875.1"/>
    <property type="molecule type" value="Genomic_DNA"/>
</dbReference>
<evidence type="ECO:0000256" key="8">
    <source>
        <dbReference type="ARBA" id="ARBA00023170"/>
    </source>
</evidence>
<dbReference type="Gene3D" id="2.170.130.10">
    <property type="entry name" value="TonB-dependent receptor, plug domain"/>
    <property type="match status" value="1"/>
</dbReference>
<dbReference type="InterPro" id="IPR036942">
    <property type="entry name" value="Beta-barrel_TonB_sf"/>
</dbReference>
<keyword evidence="6 11" id="KW-0798">TonB box</keyword>
<comment type="similarity">
    <text evidence="10 11">Belongs to the TonB-dependent receptor family.</text>
</comment>
<evidence type="ECO:0000256" key="4">
    <source>
        <dbReference type="ARBA" id="ARBA00022692"/>
    </source>
</evidence>
<dbReference type="RefSeq" id="WP_252760236.1">
    <property type="nucleotide sequence ID" value="NZ_JAMXLY010000007.1"/>
</dbReference>
<organism evidence="14 15">
    <name type="scientific">Segatella cerevisiae</name>
    <dbReference type="NCBI Taxonomy" id="2053716"/>
    <lineage>
        <taxon>Bacteria</taxon>
        <taxon>Pseudomonadati</taxon>
        <taxon>Bacteroidota</taxon>
        <taxon>Bacteroidia</taxon>
        <taxon>Bacteroidales</taxon>
        <taxon>Prevotellaceae</taxon>
        <taxon>Segatella</taxon>
    </lineage>
</organism>
<evidence type="ECO:0000313" key="15">
    <source>
        <dbReference type="Proteomes" id="UP001204015"/>
    </source>
</evidence>
<keyword evidence="2 10" id="KW-0813">Transport</keyword>
<evidence type="ECO:0000256" key="9">
    <source>
        <dbReference type="ARBA" id="ARBA00023237"/>
    </source>
</evidence>
<proteinExistence type="inferred from homology"/>
<dbReference type="InterPro" id="IPR039426">
    <property type="entry name" value="TonB-dep_rcpt-like"/>
</dbReference>
<evidence type="ECO:0000256" key="7">
    <source>
        <dbReference type="ARBA" id="ARBA00023136"/>
    </source>
</evidence>
<dbReference type="Pfam" id="PF07715">
    <property type="entry name" value="Plug"/>
    <property type="match status" value="1"/>
</dbReference>
<dbReference type="InterPro" id="IPR000531">
    <property type="entry name" value="Beta-barrel_TonB"/>
</dbReference>
<dbReference type="InterPro" id="IPR012910">
    <property type="entry name" value="Plug_dom"/>
</dbReference>
<evidence type="ECO:0000256" key="1">
    <source>
        <dbReference type="ARBA" id="ARBA00004571"/>
    </source>
</evidence>
<evidence type="ECO:0000256" key="11">
    <source>
        <dbReference type="RuleBase" id="RU003357"/>
    </source>
</evidence>
<dbReference type="Pfam" id="PF00593">
    <property type="entry name" value="TonB_dep_Rec_b-barrel"/>
    <property type="match status" value="1"/>
</dbReference>
<dbReference type="PROSITE" id="PS52016">
    <property type="entry name" value="TONB_DEPENDENT_REC_3"/>
    <property type="match status" value="1"/>
</dbReference>
<keyword evidence="7 10" id="KW-0472">Membrane</keyword>